<evidence type="ECO:0000313" key="1">
    <source>
        <dbReference type="EMBL" id="KFZ53125.1"/>
    </source>
</evidence>
<feature type="non-terminal residue" evidence="1">
    <location>
        <position position="46"/>
    </location>
</feature>
<sequence>VRPSRLSSSDTPMLAGVSEYELPEDPCWELPQDRMILGKSLGDGCF</sequence>
<protein>
    <submittedName>
        <fullName evidence="1">Fibroblast growth factor receptor 1</fullName>
    </submittedName>
</protein>
<gene>
    <name evidence="1" type="ORF">N321_06469</name>
</gene>
<reference evidence="1 2" key="1">
    <citation type="submission" date="2014-04" db="EMBL/GenBank/DDBJ databases">
        <title>Genome evolution of avian class.</title>
        <authorList>
            <person name="Zhang G."/>
            <person name="Li C."/>
        </authorList>
    </citation>
    <scope>NUCLEOTIDE SEQUENCE [LARGE SCALE GENOMIC DNA]</scope>
    <source>
        <strain evidence="1">BGI_N321</strain>
    </source>
</reference>
<keyword evidence="1" id="KW-0675">Receptor</keyword>
<dbReference type="AlphaFoldDB" id="A0A094MIM8"/>
<proteinExistence type="predicted"/>
<keyword evidence="2" id="KW-1185">Reference proteome</keyword>
<name>A0A094MIM8_ANTCR</name>
<accession>A0A094MIM8</accession>
<organism evidence="1 2">
    <name type="scientific">Antrostomus carolinensis</name>
    <name type="common">Chuck-will's-widow</name>
    <name type="synonym">Caprimulgus carolinensis</name>
    <dbReference type="NCBI Taxonomy" id="279965"/>
    <lineage>
        <taxon>Eukaryota</taxon>
        <taxon>Metazoa</taxon>
        <taxon>Chordata</taxon>
        <taxon>Craniata</taxon>
        <taxon>Vertebrata</taxon>
        <taxon>Euteleostomi</taxon>
        <taxon>Archelosauria</taxon>
        <taxon>Archosauria</taxon>
        <taxon>Dinosauria</taxon>
        <taxon>Saurischia</taxon>
        <taxon>Theropoda</taxon>
        <taxon>Coelurosauria</taxon>
        <taxon>Aves</taxon>
        <taxon>Neognathae</taxon>
        <taxon>Neoaves</taxon>
        <taxon>Strisores</taxon>
        <taxon>Caprimulgiformes</taxon>
        <taxon>Caprimulgidae</taxon>
        <taxon>Antrostomus</taxon>
    </lineage>
</organism>
<evidence type="ECO:0000313" key="2">
    <source>
        <dbReference type="Proteomes" id="UP000053620"/>
    </source>
</evidence>
<dbReference type="Proteomes" id="UP000053620">
    <property type="component" value="Unassembled WGS sequence"/>
</dbReference>
<dbReference type="EMBL" id="KL341328">
    <property type="protein sequence ID" value="KFZ53125.1"/>
    <property type="molecule type" value="Genomic_DNA"/>
</dbReference>
<feature type="non-terminal residue" evidence="1">
    <location>
        <position position="1"/>
    </location>
</feature>